<keyword evidence="1" id="KW-1133">Transmembrane helix</keyword>
<evidence type="ECO:0000256" key="1">
    <source>
        <dbReference type="SAM" id="Phobius"/>
    </source>
</evidence>
<sequence>MGQLLSPDTFEFFARYLLAGYVVIIVRSRFVAGLRPKPAELVVEAIIFSLIIQVLVEAGAWLVSLVGFVPAKFPARVDLLLNVLVWPALLGALLGWNLSNGWNRAILRRLSLPVTHPVQRGHDFAFGQDRDPCFVIVTYEDGTIVRGWFGECSLASTDPDRSDLFLERVYSVDQDDQMIEQSPGRSALISLSRVRSIEFLDPEGDENGT</sequence>
<proteinExistence type="predicted"/>
<dbReference type="EMBL" id="CP122537">
    <property type="protein sequence ID" value="WGH79096.1"/>
    <property type="molecule type" value="Genomic_DNA"/>
</dbReference>
<reference evidence="2 3" key="1">
    <citation type="submission" date="2023-04" db="EMBL/GenBank/DDBJ databases">
        <title>Jannaschia ovalis sp. nov., a marine bacterium isolated from sea tidal flat.</title>
        <authorList>
            <person name="Kwon D.Y."/>
            <person name="Kim J.-J."/>
        </authorList>
    </citation>
    <scope>NUCLEOTIDE SEQUENCE [LARGE SCALE GENOMIC DNA]</scope>
    <source>
        <strain evidence="2 3">GRR-S6-38</strain>
    </source>
</reference>
<feature type="transmembrane region" description="Helical" evidence="1">
    <location>
        <begin position="12"/>
        <end position="30"/>
    </location>
</feature>
<gene>
    <name evidence="2" type="ORF">P8627_02200</name>
</gene>
<dbReference type="Pfam" id="PF19865">
    <property type="entry name" value="DUF6338"/>
    <property type="match status" value="1"/>
</dbReference>
<feature type="transmembrane region" description="Helical" evidence="1">
    <location>
        <begin position="79"/>
        <end position="99"/>
    </location>
</feature>
<keyword evidence="3" id="KW-1185">Reference proteome</keyword>
<dbReference type="RefSeq" id="WP_279965866.1">
    <property type="nucleotide sequence ID" value="NZ_CP122537.1"/>
</dbReference>
<accession>A0ABY8LD76</accession>
<organism evidence="2 3">
    <name type="scientific">Jannaschia ovalis</name>
    <dbReference type="NCBI Taxonomy" id="3038773"/>
    <lineage>
        <taxon>Bacteria</taxon>
        <taxon>Pseudomonadati</taxon>
        <taxon>Pseudomonadota</taxon>
        <taxon>Alphaproteobacteria</taxon>
        <taxon>Rhodobacterales</taxon>
        <taxon>Roseobacteraceae</taxon>
        <taxon>Jannaschia</taxon>
    </lineage>
</organism>
<evidence type="ECO:0000313" key="3">
    <source>
        <dbReference type="Proteomes" id="UP001243420"/>
    </source>
</evidence>
<keyword evidence="1" id="KW-0812">Transmembrane</keyword>
<keyword evidence="1" id="KW-0472">Membrane</keyword>
<evidence type="ECO:0000313" key="2">
    <source>
        <dbReference type="EMBL" id="WGH79096.1"/>
    </source>
</evidence>
<protein>
    <submittedName>
        <fullName evidence="2">DUF6338 family protein</fullName>
    </submittedName>
</protein>
<name>A0ABY8LD76_9RHOB</name>
<feature type="transmembrane region" description="Helical" evidence="1">
    <location>
        <begin position="42"/>
        <end position="67"/>
    </location>
</feature>
<dbReference type="InterPro" id="IPR045919">
    <property type="entry name" value="DUF6338"/>
</dbReference>
<dbReference type="Proteomes" id="UP001243420">
    <property type="component" value="Chromosome"/>
</dbReference>